<feature type="compositionally biased region" description="Basic and acidic residues" evidence="1">
    <location>
        <begin position="163"/>
        <end position="173"/>
    </location>
</feature>
<proteinExistence type="predicted"/>
<reference evidence="3 4" key="1">
    <citation type="submission" date="2023-11" db="EMBL/GenBank/DDBJ databases">
        <authorList>
            <person name="Hedman E."/>
            <person name="Englund M."/>
            <person name="Stromberg M."/>
            <person name="Nyberg Akerstrom W."/>
            <person name="Nylinder S."/>
            <person name="Jareborg N."/>
            <person name="Kallberg Y."/>
            <person name="Kronander E."/>
        </authorList>
    </citation>
    <scope>NUCLEOTIDE SEQUENCE [LARGE SCALE GENOMIC DNA]</scope>
</reference>
<accession>A0AAV1LGM0</accession>
<protein>
    <recommendedName>
        <fullName evidence="2">HAT C-terminal dimerisation domain-containing protein</fullName>
    </recommendedName>
</protein>
<dbReference type="InterPro" id="IPR012337">
    <property type="entry name" value="RNaseH-like_sf"/>
</dbReference>
<evidence type="ECO:0000313" key="3">
    <source>
        <dbReference type="EMBL" id="CAK1594533.1"/>
    </source>
</evidence>
<dbReference type="GO" id="GO:0046983">
    <property type="term" value="F:protein dimerization activity"/>
    <property type="evidence" value="ECO:0007669"/>
    <property type="project" value="InterPro"/>
</dbReference>
<evidence type="ECO:0000256" key="1">
    <source>
        <dbReference type="SAM" id="MobiDB-lite"/>
    </source>
</evidence>
<feature type="domain" description="HAT C-terminal dimerisation" evidence="2">
    <location>
        <begin position="195"/>
        <end position="272"/>
    </location>
</feature>
<dbReference type="Pfam" id="PF05699">
    <property type="entry name" value="Dimer_Tnp_hAT"/>
    <property type="match status" value="1"/>
</dbReference>
<dbReference type="InterPro" id="IPR008906">
    <property type="entry name" value="HATC_C_dom"/>
</dbReference>
<evidence type="ECO:0000259" key="2">
    <source>
        <dbReference type="Pfam" id="PF05699"/>
    </source>
</evidence>
<dbReference type="PANTHER" id="PTHR47611">
    <property type="entry name" value="HAT DIMERISATION DOMAIN, C-TERMINAL"/>
    <property type="match status" value="1"/>
</dbReference>
<gene>
    <name evidence="3" type="ORF">PARMNEM_LOCUS14146</name>
</gene>
<dbReference type="AlphaFoldDB" id="A0AAV1LGM0"/>
<dbReference type="SUPFAM" id="SSF53098">
    <property type="entry name" value="Ribonuclease H-like"/>
    <property type="match status" value="1"/>
</dbReference>
<organism evidence="3 4">
    <name type="scientific">Parnassius mnemosyne</name>
    <name type="common">clouded apollo</name>
    <dbReference type="NCBI Taxonomy" id="213953"/>
    <lineage>
        <taxon>Eukaryota</taxon>
        <taxon>Metazoa</taxon>
        <taxon>Ecdysozoa</taxon>
        <taxon>Arthropoda</taxon>
        <taxon>Hexapoda</taxon>
        <taxon>Insecta</taxon>
        <taxon>Pterygota</taxon>
        <taxon>Neoptera</taxon>
        <taxon>Endopterygota</taxon>
        <taxon>Lepidoptera</taxon>
        <taxon>Glossata</taxon>
        <taxon>Ditrysia</taxon>
        <taxon>Papilionoidea</taxon>
        <taxon>Papilionidae</taxon>
        <taxon>Parnassiinae</taxon>
        <taxon>Parnassini</taxon>
        <taxon>Parnassius</taxon>
        <taxon>Driopa</taxon>
    </lineage>
</organism>
<dbReference type="Proteomes" id="UP001314205">
    <property type="component" value="Unassembled WGS sequence"/>
</dbReference>
<sequence>MSTTPSSSISVGTDIELGDALRKQAEEEAALKFFYEATLDLSFDDASISTVIPMISLLTRKLQVRSENENEIMIDMKNSLYDTLNTRFSYIKRQTSLMPATILDPRFKSKYLNSDELDLAMSEIISFLTDYDNNSALFRGTDNVSSVSTAPLVLSTSTSNIPQDKESLWDSHDNNPNQMDSAGSEDQKSVLKEKIESYLSEPLLQRNADIYCNWNSSPYPTLRKAVLKYLSAPPTSVPSEQLFSAAGQIYADRRNNLLGENVEKLLFSAHNMRLFNYEY</sequence>
<keyword evidence="4" id="KW-1185">Reference proteome</keyword>
<name>A0AAV1LGM0_9NEOP</name>
<evidence type="ECO:0000313" key="4">
    <source>
        <dbReference type="Proteomes" id="UP001314205"/>
    </source>
</evidence>
<feature type="region of interest" description="Disordered" evidence="1">
    <location>
        <begin position="156"/>
        <end position="187"/>
    </location>
</feature>
<dbReference type="EMBL" id="CAVLGL010000090">
    <property type="protein sequence ID" value="CAK1594533.1"/>
    <property type="molecule type" value="Genomic_DNA"/>
</dbReference>
<dbReference type="PANTHER" id="PTHR47611:SF3">
    <property type="entry name" value="HAT C-TERMINAL DIMERISATION DOMAIN-CONTAINING PROTEIN"/>
    <property type="match status" value="1"/>
</dbReference>
<comment type="caution">
    <text evidence="3">The sequence shown here is derived from an EMBL/GenBank/DDBJ whole genome shotgun (WGS) entry which is preliminary data.</text>
</comment>